<comment type="similarity">
    <text evidence="1">Belongs to the 4-hydroxybenzoyl-CoA thioesterase family.</text>
</comment>
<protein>
    <submittedName>
        <fullName evidence="3">Thioesterase</fullName>
    </submittedName>
</protein>
<accession>A0A916MZ76</accession>
<dbReference type="PANTHER" id="PTHR31793:SF27">
    <property type="entry name" value="NOVEL THIOESTERASE SUPERFAMILY DOMAIN AND SAPOSIN A-TYPE DOMAIN CONTAINING PROTEIN (0610012H03RIK)"/>
    <property type="match status" value="1"/>
</dbReference>
<proteinExistence type="inferred from homology"/>
<dbReference type="Pfam" id="PF13279">
    <property type="entry name" value="4HBT_2"/>
    <property type="match status" value="1"/>
</dbReference>
<dbReference type="InterPro" id="IPR029069">
    <property type="entry name" value="HotDog_dom_sf"/>
</dbReference>
<dbReference type="GO" id="GO:0047617">
    <property type="term" value="F:fatty acyl-CoA hydrolase activity"/>
    <property type="evidence" value="ECO:0007669"/>
    <property type="project" value="TreeGrafter"/>
</dbReference>
<dbReference type="AlphaFoldDB" id="A0A916MZ76"/>
<evidence type="ECO:0000313" key="4">
    <source>
        <dbReference type="Proteomes" id="UP000742786"/>
    </source>
</evidence>
<name>A0A916MZ76_9PROT</name>
<dbReference type="Gene3D" id="3.10.129.10">
    <property type="entry name" value="Hotdog Thioesterase"/>
    <property type="match status" value="1"/>
</dbReference>
<evidence type="ECO:0000256" key="1">
    <source>
        <dbReference type="ARBA" id="ARBA00005953"/>
    </source>
</evidence>
<reference evidence="3" key="1">
    <citation type="submission" date="2021-04" db="EMBL/GenBank/DDBJ databases">
        <authorList>
            <person name="Hornung B."/>
        </authorList>
    </citation>
    <scope>NUCLEOTIDE SEQUENCE</scope>
    <source>
        <strain evidence="3">G5G6</strain>
    </source>
</reference>
<evidence type="ECO:0000256" key="2">
    <source>
        <dbReference type="ARBA" id="ARBA00022801"/>
    </source>
</evidence>
<dbReference type="RefSeq" id="WP_220634704.1">
    <property type="nucleotide sequence ID" value="NZ_CAJQUM010000001.1"/>
</dbReference>
<organism evidence="3 4">
    <name type="scientific">Georgfuchsia toluolica</name>
    <dbReference type="NCBI Taxonomy" id="424218"/>
    <lineage>
        <taxon>Bacteria</taxon>
        <taxon>Pseudomonadati</taxon>
        <taxon>Pseudomonadota</taxon>
        <taxon>Betaproteobacteria</taxon>
        <taxon>Nitrosomonadales</taxon>
        <taxon>Sterolibacteriaceae</taxon>
        <taxon>Georgfuchsia</taxon>
    </lineage>
</organism>
<keyword evidence="4" id="KW-1185">Reference proteome</keyword>
<evidence type="ECO:0000313" key="3">
    <source>
        <dbReference type="EMBL" id="CAG4882649.1"/>
    </source>
</evidence>
<keyword evidence="2" id="KW-0378">Hydrolase</keyword>
<dbReference type="PANTHER" id="PTHR31793">
    <property type="entry name" value="4-HYDROXYBENZOYL-COA THIOESTERASE FAMILY MEMBER"/>
    <property type="match status" value="1"/>
</dbReference>
<comment type="caution">
    <text evidence="3">The sequence shown here is derived from an EMBL/GenBank/DDBJ whole genome shotgun (WGS) entry which is preliminary data.</text>
</comment>
<gene>
    <name evidence="3" type="ORF">GTOL_10531</name>
</gene>
<dbReference type="EMBL" id="CAJQUM010000001">
    <property type="protein sequence ID" value="CAG4882649.1"/>
    <property type="molecule type" value="Genomic_DNA"/>
</dbReference>
<dbReference type="CDD" id="cd00586">
    <property type="entry name" value="4HBT"/>
    <property type="match status" value="1"/>
</dbReference>
<dbReference type="InterPro" id="IPR050563">
    <property type="entry name" value="4-hydroxybenzoyl-CoA_TE"/>
</dbReference>
<dbReference type="Proteomes" id="UP000742786">
    <property type="component" value="Unassembled WGS sequence"/>
</dbReference>
<dbReference type="SUPFAM" id="SSF54637">
    <property type="entry name" value="Thioesterase/thiol ester dehydrase-isomerase"/>
    <property type="match status" value="1"/>
</dbReference>
<sequence length="141" mass="15705">MARIFIELPQSFSFSTDIPLYYQHINLAGHLDNAMLLGIVGEARMRFFASIGYQSGNIEGLRAFVGDIAVQYLSEAFHGEVMVVEVAAREFNKYGFDMVFRVSDKASGREVARGKTGMVFYDVQAKKAALVPESFRSKFSG</sequence>